<evidence type="ECO:0000256" key="7">
    <source>
        <dbReference type="ARBA" id="ARBA00023033"/>
    </source>
</evidence>
<evidence type="ECO:0000256" key="5">
    <source>
        <dbReference type="ARBA" id="ARBA00023002"/>
    </source>
</evidence>
<evidence type="ECO:0000256" key="2">
    <source>
        <dbReference type="ARBA" id="ARBA00010617"/>
    </source>
</evidence>
<evidence type="ECO:0000256" key="3">
    <source>
        <dbReference type="ARBA" id="ARBA00022617"/>
    </source>
</evidence>
<evidence type="ECO:0000256" key="1">
    <source>
        <dbReference type="ARBA" id="ARBA00001971"/>
    </source>
</evidence>
<evidence type="ECO:0000313" key="12">
    <source>
        <dbReference type="Proteomes" id="UP001321473"/>
    </source>
</evidence>
<keyword evidence="4 8" id="KW-0479">Metal-binding</keyword>
<dbReference type="GO" id="GO:0005506">
    <property type="term" value="F:iron ion binding"/>
    <property type="evidence" value="ECO:0007669"/>
    <property type="project" value="InterPro"/>
</dbReference>
<keyword evidence="5 9" id="KW-0560">Oxidoreductase</keyword>
<dbReference type="InterPro" id="IPR036396">
    <property type="entry name" value="Cyt_P450_sf"/>
</dbReference>
<reference evidence="11 12" key="1">
    <citation type="journal article" date="2023" name="Arcadia Sci">
        <title>De novo assembly of a long-read Amblyomma americanum tick genome.</title>
        <authorList>
            <person name="Chou S."/>
            <person name="Poskanzer K.E."/>
            <person name="Rollins M."/>
            <person name="Thuy-Boun P.S."/>
        </authorList>
    </citation>
    <scope>NUCLEOTIDE SEQUENCE [LARGE SCALE GENOMIC DNA]</scope>
    <source>
        <strain evidence="11">F_SG_1</strain>
        <tissue evidence="11">Salivary glands</tissue>
    </source>
</reference>
<dbReference type="InterPro" id="IPR050479">
    <property type="entry name" value="CYP11_CYP27_families"/>
</dbReference>
<evidence type="ECO:0000256" key="4">
    <source>
        <dbReference type="ARBA" id="ARBA00022723"/>
    </source>
</evidence>
<dbReference type="InterPro" id="IPR017972">
    <property type="entry name" value="Cyt_P450_CS"/>
</dbReference>
<evidence type="ECO:0000313" key="11">
    <source>
        <dbReference type="EMBL" id="KAK8768624.1"/>
    </source>
</evidence>
<comment type="caution">
    <text evidence="11">The sequence shown here is derived from an EMBL/GenBank/DDBJ whole genome shotgun (WGS) entry which is preliminary data.</text>
</comment>
<dbReference type="PRINTS" id="PR00463">
    <property type="entry name" value="EP450I"/>
</dbReference>
<dbReference type="EMBL" id="JARKHS020023672">
    <property type="protein sequence ID" value="KAK8768624.1"/>
    <property type="molecule type" value="Genomic_DNA"/>
</dbReference>
<dbReference type="GO" id="GO:0004497">
    <property type="term" value="F:monooxygenase activity"/>
    <property type="evidence" value="ECO:0007669"/>
    <property type="project" value="UniProtKB-KW"/>
</dbReference>
<dbReference type="FunFam" id="1.10.630.10:FF:000006">
    <property type="entry name" value="Cytochrome P450 302a1, mitochondrial"/>
    <property type="match status" value="1"/>
</dbReference>
<feature type="region of interest" description="Disordered" evidence="10">
    <location>
        <begin position="1"/>
        <end position="43"/>
    </location>
</feature>
<feature type="compositionally biased region" description="Polar residues" evidence="10">
    <location>
        <begin position="13"/>
        <end position="29"/>
    </location>
</feature>
<dbReference type="PANTHER" id="PTHR24279:SF120">
    <property type="entry name" value="CYTOCHROME P450"/>
    <property type="match status" value="1"/>
</dbReference>
<comment type="cofactor">
    <cofactor evidence="1 8">
        <name>heme</name>
        <dbReference type="ChEBI" id="CHEBI:30413"/>
    </cofactor>
</comment>
<proteinExistence type="inferred from homology"/>
<dbReference type="PRINTS" id="PR00385">
    <property type="entry name" value="P450"/>
</dbReference>
<protein>
    <recommendedName>
        <fullName evidence="13">Cytochrome</fullName>
    </recommendedName>
</protein>
<keyword evidence="7 9" id="KW-0503">Monooxygenase</keyword>
<evidence type="ECO:0000256" key="10">
    <source>
        <dbReference type="SAM" id="MobiDB-lite"/>
    </source>
</evidence>
<dbReference type="Proteomes" id="UP001321473">
    <property type="component" value="Unassembled WGS sequence"/>
</dbReference>
<dbReference type="PANTHER" id="PTHR24279">
    <property type="entry name" value="CYTOCHROME P450"/>
    <property type="match status" value="1"/>
</dbReference>
<dbReference type="Pfam" id="PF00067">
    <property type="entry name" value="p450"/>
    <property type="match status" value="1"/>
</dbReference>
<evidence type="ECO:0008006" key="13">
    <source>
        <dbReference type="Google" id="ProtNLM"/>
    </source>
</evidence>
<dbReference type="InterPro" id="IPR001128">
    <property type="entry name" value="Cyt_P450"/>
</dbReference>
<keyword evidence="6 8" id="KW-0408">Iron</keyword>
<name>A0AAQ4E1N4_AMBAM</name>
<dbReference type="InterPro" id="IPR002401">
    <property type="entry name" value="Cyt_P450_E_grp-I"/>
</dbReference>
<dbReference type="SUPFAM" id="SSF48264">
    <property type="entry name" value="Cytochrome P450"/>
    <property type="match status" value="1"/>
</dbReference>
<evidence type="ECO:0000256" key="9">
    <source>
        <dbReference type="RuleBase" id="RU000461"/>
    </source>
</evidence>
<evidence type="ECO:0000256" key="8">
    <source>
        <dbReference type="PIRSR" id="PIRSR602401-1"/>
    </source>
</evidence>
<organism evidence="11 12">
    <name type="scientific">Amblyomma americanum</name>
    <name type="common">Lone star tick</name>
    <dbReference type="NCBI Taxonomy" id="6943"/>
    <lineage>
        <taxon>Eukaryota</taxon>
        <taxon>Metazoa</taxon>
        <taxon>Ecdysozoa</taxon>
        <taxon>Arthropoda</taxon>
        <taxon>Chelicerata</taxon>
        <taxon>Arachnida</taxon>
        <taxon>Acari</taxon>
        <taxon>Parasitiformes</taxon>
        <taxon>Ixodida</taxon>
        <taxon>Ixodoidea</taxon>
        <taxon>Ixodidae</taxon>
        <taxon>Amblyomminae</taxon>
        <taxon>Amblyomma</taxon>
    </lineage>
</organism>
<dbReference type="CDD" id="cd11054">
    <property type="entry name" value="CYP24A1-like"/>
    <property type="match status" value="1"/>
</dbReference>
<dbReference type="AlphaFoldDB" id="A0AAQ4E1N4"/>
<keyword evidence="12" id="KW-1185">Reference proteome</keyword>
<dbReference type="GO" id="GO:0016705">
    <property type="term" value="F:oxidoreductase activity, acting on paired donors, with incorporation or reduction of molecular oxygen"/>
    <property type="evidence" value="ECO:0007669"/>
    <property type="project" value="InterPro"/>
</dbReference>
<accession>A0AAQ4E1N4</accession>
<dbReference type="GO" id="GO:0020037">
    <property type="term" value="F:heme binding"/>
    <property type="evidence" value="ECO:0007669"/>
    <property type="project" value="InterPro"/>
</dbReference>
<keyword evidence="3 8" id="KW-0349">Heme</keyword>
<gene>
    <name evidence="11" type="ORF">V5799_014911</name>
</gene>
<feature type="binding site" description="axial binding residue" evidence="8">
    <location>
        <position position="457"/>
    </location>
    <ligand>
        <name>heme</name>
        <dbReference type="ChEBI" id="CHEBI:30413"/>
    </ligand>
    <ligandPart>
        <name>Fe</name>
        <dbReference type="ChEBI" id="CHEBI:18248"/>
    </ligandPart>
</feature>
<evidence type="ECO:0000256" key="6">
    <source>
        <dbReference type="ARBA" id="ARBA00023004"/>
    </source>
</evidence>
<dbReference type="PROSITE" id="PS00086">
    <property type="entry name" value="CYTOCHROME_P450"/>
    <property type="match status" value="1"/>
</dbReference>
<sequence length="509" mass="57865">MKRGGRALARSVASETSVSLGTRPPSSSGAAKELRRTTYPKPFDQIPGPKPSLPFIGTSWQYSKWWGRYNLYQLHDASTDKYHRYGDLVKEEYQWRRPMVLAFNPEDFEVIFHSQGRCPVRPPNEFVCKYRNEHPNKYNSVGLSNALGAEWHTLRMALAPVLLQMKNLAELATWQEEICHDFVSYVQWARDPDTLEIGCIQDALSRLALESIFMLCLDTRLGCLKQSEQEPGQASTVIAAARQLFLAYQELYYGLPLWKYISTPTYRKYTEAEDIIYKITLGYIRQYAKQKLKDSSSSAKSKSLLQALLSLDGLSEMDVHLTIMDFIAGGVFTTGISLCFLLHNLACNPNIQEKLYNELQSNKDISSCSYLRACIKESFRLSPTVPGLMRILPEDVVLSGYKVPAGVPVFANSLVTCRLEKYFPQPNSFQPERWLGEARGLIHPFTLLPFGHGSRMCVGRRFAELELMTTAAKMVQNFIIEPCTQHINTSHIFVVVPNHPVGLRFHDRK</sequence>
<dbReference type="Gene3D" id="1.10.630.10">
    <property type="entry name" value="Cytochrome P450"/>
    <property type="match status" value="1"/>
</dbReference>
<comment type="similarity">
    <text evidence="2 9">Belongs to the cytochrome P450 family.</text>
</comment>